<name>A0A8H5FSM7_9AGAR</name>
<protein>
    <submittedName>
        <fullName evidence="1">Uncharacterized protein</fullName>
    </submittedName>
</protein>
<gene>
    <name evidence="1" type="ORF">D9758_014872</name>
</gene>
<dbReference type="AlphaFoldDB" id="A0A8H5FSM7"/>
<keyword evidence="2" id="KW-1185">Reference proteome</keyword>
<organism evidence="1 2">
    <name type="scientific">Tetrapyrgos nigripes</name>
    <dbReference type="NCBI Taxonomy" id="182062"/>
    <lineage>
        <taxon>Eukaryota</taxon>
        <taxon>Fungi</taxon>
        <taxon>Dikarya</taxon>
        <taxon>Basidiomycota</taxon>
        <taxon>Agaricomycotina</taxon>
        <taxon>Agaricomycetes</taxon>
        <taxon>Agaricomycetidae</taxon>
        <taxon>Agaricales</taxon>
        <taxon>Marasmiineae</taxon>
        <taxon>Marasmiaceae</taxon>
        <taxon>Tetrapyrgos</taxon>
    </lineage>
</organism>
<accession>A0A8H5FSM7</accession>
<comment type="caution">
    <text evidence="1">The sequence shown here is derived from an EMBL/GenBank/DDBJ whole genome shotgun (WGS) entry which is preliminary data.</text>
</comment>
<dbReference type="OrthoDB" id="2564812at2759"/>
<proteinExistence type="predicted"/>
<evidence type="ECO:0000313" key="2">
    <source>
        <dbReference type="Proteomes" id="UP000559256"/>
    </source>
</evidence>
<reference evidence="1 2" key="1">
    <citation type="journal article" date="2020" name="ISME J.">
        <title>Uncovering the hidden diversity of litter-decomposition mechanisms in mushroom-forming fungi.</title>
        <authorList>
            <person name="Floudas D."/>
            <person name="Bentzer J."/>
            <person name="Ahren D."/>
            <person name="Johansson T."/>
            <person name="Persson P."/>
            <person name="Tunlid A."/>
        </authorList>
    </citation>
    <scope>NUCLEOTIDE SEQUENCE [LARGE SCALE GENOMIC DNA]</scope>
    <source>
        <strain evidence="1 2">CBS 291.85</strain>
    </source>
</reference>
<dbReference type="Proteomes" id="UP000559256">
    <property type="component" value="Unassembled WGS sequence"/>
</dbReference>
<evidence type="ECO:0000313" key="1">
    <source>
        <dbReference type="EMBL" id="KAF5347666.1"/>
    </source>
</evidence>
<sequence length="150" mass="15918">MTNSDSFRSWDNCAQEWDERNEIVVQTRIARISPPLFYVLPSTLQYKHILLRVPFPDSVKPSCGACERDLLGSFGIWLDSTSFSTTSSTTSTVTDADPTLDSGDTSPAVGLKKTYADTVEVVEGVCGFVTSGSTTGGSGAVGSHASGRGV</sequence>
<dbReference type="EMBL" id="JAACJM010000090">
    <property type="protein sequence ID" value="KAF5347666.1"/>
    <property type="molecule type" value="Genomic_DNA"/>
</dbReference>